<keyword evidence="1" id="KW-0472">Membrane</keyword>
<feature type="transmembrane region" description="Helical" evidence="1">
    <location>
        <begin position="246"/>
        <end position="265"/>
    </location>
</feature>
<organism evidence="2 3">
    <name type="scientific">Hexamita inflata</name>
    <dbReference type="NCBI Taxonomy" id="28002"/>
    <lineage>
        <taxon>Eukaryota</taxon>
        <taxon>Metamonada</taxon>
        <taxon>Diplomonadida</taxon>
        <taxon>Hexamitidae</taxon>
        <taxon>Hexamitinae</taxon>
        <taxon>Hexamita</taxon>
    </lineage>
</organism>
<proteinExistence type="predicted"/>
<dbReference type="Proteomes" id="UP001642409">
    <property type="component" value="Unassembled WGS sequence"/>
</dbReference>
<gene>
    <name evidence="2" type="ORF">HINF_LOCUS4880</name>
</gene>
<dbReference type="EMBL" id="CAXDID020000009">
    <property type="protein sequence ID" value="CAL5978636.1"/>
    <property type="molecule type" value="Genomic_DNA"/>
</dbReference>
<name>A0ABP1GSA7_9EUKA</name>
<evidence type="ECO:0000256" key="1">
    <source>
        <dbReference type="SAM" id="Phobius"/>
    </source>
</evidence>
<reference evidence="2 3" key="1">
    <citation type="submission" date="2024-07" db="EMBL/GenBank/DDBJ databases">
        <authorList>
            <person name="Akdeniz Z."/>
        </authorList>
    </citation>
    <scope>NUCLEOTIDE SEQUENCE [LARGE SCALE GENOMIC DNA]</scope>
</reference>
<evidence type="ECO:0000313" key="3">
    <source>
        <dbReference type="Proteomes" id="UP001642409"/>
    </source>
</evidence>
<keyword evidence="1" id="KW-1133">Transmembrane helix</keyword>
<comment type="caution">
    <text evidence="2">The sequence shown here is derived from an EMBL/GenBank/DDBJ whole genome shotgun (WGS) entry which is preliminary data.</text>
</comment>
<protein>
    <submittedName>
        <fullName evidence="2">Hypothetical_protein</fullName>
    </submittedName>
</protein>
<keyword evidence="1" id="KW-0812">Transmembrane</keyword>
<evidence type="ECO:0000313" key="2">
    <source>
        <dbReference type="EMBL" id="CAL5978636.1"/>
    </source>
</evidence>
<accession>A0ABP1GSA7</accession>
<keyword evidence="3" id="KW-1185">Reference proteome</keyword>
<sequence length="266" mass="31134">MLFISFIINYEQPEYYYEGLQNPKIVHMAQNQCYIVSDYKLYIYNCSIHNKTISIFEVGVESPSQYFAYSVNIAQGVPLSYILAHPLIKDDDFFIFTNRQGKLVQYDFINEPSLLTKKITDKDSNQLRNTSIMLENKIYNVYQDRTTITFVRNWQKHVFNFSSYFHLSDQYIVLFDYNLKQNKVILVNSEMKIIGYVISSDIEESIENLISVQRLRTKCAGNNLVLVDCKDFFYSSVVESTIKKQTLIPIIYLVSCLFIIAGQFVM</sequence>